<dbReference type="PANTHER" id="PTHR13082:SF0">
    <property type="entry name" value="HISTONE DEACETYLASE COMPLEX SUBUNIT SAP18"/>
    <property type="match status" value="1"/>
</dbReference>
<evidence type="ECO:0000313" key="3">
    <source>
        <dbReference type="EMBL" id="KAF2766344.1"/>
    </source>
</evidence>
<feature type="compositionally biased region" description="Gly residues" evidence="2">
    <location>
        <begin position="213"/>
        <end position="237"/>
    </location>
</feature>
<feature type="compositionally biased region" description="Pro residues" evidence="2">
    <location>
        <begin position="186"/>
        <end position="196"/>
    </location>
</feature>
<comment type="similarity">
    <text evidence="1">Belongs to the SAP18 family.</text>
</comment>
<dbReference type="AlphaFoldDB" id="A0A6G1L276"/>
<dbReference type="OrthoDB" id="440566at2759"/>
<evidence type="ECO:0000256" key="1">
    <source>
        <dbReference type="ARBA" id="ARBA00009143"/>
    </source>
</evidence>
<accession>A0A6G1L276</accession>
<dbReference type="Proteomes" id="UP000799436">
    <property type="component" value="Unassembled WGS sequence"/>
</dbReference>
<feature type="region of interest" description="Disordered" evidence="2">
    <location>
        <begin position="178"/>
        <end position="271"/>
    </location>
</feature>
<evidence type="ECO:0000256" key="2">
    <source>
        <dbReference type="SAM" id="MobiDB-lite"/>
    </source>
</evidence>
<dbReference type="InterPro" id="IPR042534">
    <property type="entry name" value="SAP18_sf"/>
</dbReference>
<gene>
    <name evidence="3" type="ORF">EJ03DRAFT_330202</name>
</gene>
<dbReference type="EMBL" id="ML995873">
    <property type="protein sequence ID" value="KAF2766344.1"/>
    <property type="molecule type" value="Genomic_DNA"/>
</dbReference>
<evidence type="ECO:0000313" key="4">
    <source>
        <dbReference type="Proteomes" id="UP000799436"/>
    </source>
</evidence>
<organism evidence="3 4">
    <name type="scientific">Teratosphaeria nubilosa</name>
    <dbReference type="NCBI Taxonomy" id="161662"/>
    <lineage>
        <taxon>Eukaryota</taxon>
        <taxon>Fungi</taxon>
        <taxon>Dikarya</taxon>
        <taxon>Ascomycota</taxon>
        <taxon>Pezizomycotina</taxon>
        <taxon>Dothideomycetes</taxon>
        <taxon>Dothideomycetidae</taxon>
        <taxon>Mycosphaerellales</taxon>
        <taxon>Teratosphaeriaceae</taxon>
        <taxon>Teratosphaeria</taxon>
    </lineage>
</organism>
<name>A0A6G1L276_9PEZI</name>
<dbReference type="Gene3D" id="3.10.20.550">
    <property type="entry name" value="ASAP complex, SAP18 subunit"/>
    <property type="match status" value="1"/>
</dbReference>
<dbReference type="PANTHER" id="PTHR13082">
    <property type="entry name" value="SAP18"/>
    <property type="match status" value="1"/>
</dbReference>
<feature type="compositionally biased region" description="Gly residues" evidence="2">
    <location>
        <begin position="255"/>
        <end position="264"/>
    </location>
</feature>
<evidence type="ECO:0008006" key="5">
    <source>
        <dbReference type="Google" id="ProtNLM"/>
    </source>
</evidence>
<dbReference type="GO" id="GO:0005634">
    <property type="term" value="C:nucleus"/>
    <property type="evidence" value="ECO:0007669"/>
    <property type="project" value="TreeGrafter"/>
</dbReference>
<protein>
    <recommendedName>
        <fullName evidence="5">Sin3-associated polypeptide Sap18</fullName>
    </recommendedName>
</protein>
<keyword evidence="4" id="KW-1185">Reference proteome</keyword>
<reference evidence="3" key="1">
    <citation type="journal article" date="2020" name="Stud. Mycol.">
        <title>101 Dothideomycetes genomes: a test case for predicting lifestyles and emergence of pathogens.</title>
        <authorList>
            <person name="Haridas S."/>
            <person name="Albert R."/>
            <person name="Binder M."/>
            <person name="Bloem J."/>
            <person name="Labutti K."/>
            <person name="Salamov A."/>
            <person name="Andreopoulos B."/>
            <person name="Baker S."/>
            <person name="Barry K."/>
            <person name="Bills G."/>
            <person name="Bluhm B."/>
            <person name="Cannon C."/>
            <person name="Castanera R."/>
            <person name="Culley D."/>
            <person name="Daum C."/>
            <person name="Ezra D."/>
            <person name="Gonzalez J."/>
            <person name="Henrissat B."/>
            <person name="Kuo A."/>
            <person name="Liang C."/>
            <person name="Lipzen A."/>
            <person name="Lutzoni F."/>
            <person name="Magnuson J."/>
            <person name="Mondo S."/>
            <person name="Nolan M."/>
            <person name="Ohm R."/>
            <person name="Pangilinan J."/>
            <person name="Park H.-J."/>
            <person name="Ramirez L."/>
            <person name="Alfaro M."/>
            <person name="Sun H."/>
            <person name="Tritt A."/>
            <person name="Yoshinaga Y."/>
            <person name="Zwiers L.-H."/>
            <person name="Turgeon B."/>
            <person name="Goodwin S."/>
            <person name="Spatafora J."/>
            <person name="Crous P."/>
            <person name="Grigoriev I."/>
        </authorList>
    </citation>
    <scope>NUCLEOTIDE SEQUENCE</scope>
    <source>
        <strain evidence="3">CBS 116005</strain>
    </source>
</reference>
<dbReference type="Pfam" id="PF06487">
    <property type="entry name" value="SAP18"/>
    <property type="match status" value="1"/>
</dbReference>
<sequence>MSLQPTDSRDIDRTATAPFLLRCFWKAGRDLNPNDFSVAPPLDPAAQDIVDYSQILPGHIRQQSCQIYTWPTCTLRELTGLLATCLPEGTLPKPAVGTRLVYRLIFPDTRAEIRSDGRGKWSDKPLGTVVIGGRDAHPVDDDEDNAEALRDSLEGDAGKTLADARFVIGDYVSCAIYPPGQDGRIPPVPAPRPPMRGDPYESRARPPPPRENGNGGYGRAGGGYRGGYGGGSRGGNGFSAPPPGDWRRGERPPGRGYGGGGFGRGGRRRPY</sequence>
<proteinExistence type="inferred from homology"/>
<dbReference type="InterPro" id="IPR010516">
    <property type="entry name" value="SAP18"/>
</dbReference>